<proteinExistence type="predicted"/>
<evidence type="ECO:0000313" key="2">
    <source>
        <dbReference type="Proteomes" id="UP000241247"/>
    </source>
</evidence>
<name>A0A2T5AQZ7_MYCDI</name>
<evidence type="ECO:0000313" key="1">
    <source>
        <dbReference type="EMBL" id="PTM89146.1"/>
    </source>
</evidence>
<dbReference type="AlphaFoldDB" id="A0A2T5AQZ7"/>
<organism evidence="1 2">
    <name type="scientific">Mycoplana dimorpha</name>
    <dbReference type="NCBI Taxonomy" id="28320"/>
    <lineage>
        <taxon>Bacteria</taxon>
        <taxon>Pseudomonadati</taxon>
        <taxon>Pseudomonadota</taxon>
        <taxon>Alphaproteobacteria</taxon>
        <taxon>Hyphomicrobiales</taxon>
        <taxon>Rhizobiaceae</taxon>
        <taxon>Mycoplana</taxon>
    </lineage>
</organism>
<accession>A0A2T5AQZ7</accession>
<keyword evidence="2" id="KW-1185">Reference proteome</keyword>
<dbReference type="EMBL" id="PZZZ01000011">
    <property type="protein sequence ID" value="PTM89146.1"/>
    <property type="molecule type" value="Genomic_DNA"/>
</dbReference>
<comment type="caution">
    <text evidence="1">The sequence shown here is derived from an EMBL/GenBank/DDBJ whole genome shotgun (WGS) entry which is preliminary data.</text>
</comment>
<protein>
    <submittedName>
        <fullName evidence="1">Uncharacterized protein</fullName>
    </submittedName>
</protein>
<gene>
    <name evidence="1" type="ORF">C7449_11140</name>
</gene>
<reference evidence="1 2" key="1">
    <citation type="submission" date="2018-04" db="EMBL/GenBank/DDBJ databases">
        <title>Genomic Encyclopedia of Type Strains, Phase IV (KMG-IV): sequencing the most valuable type-strain genomes for metagenomic binning, comparative biology and taxonomic classification.</title>
        <authorList>
            <person name="Goeker M."/>
        </authorList>
    </citation>
    <scope>NUCLEOTIDE SEQUENCE [LARGE SCALE GENOMIC DNA]</scope>
    <source>
        <strain evidence="1 2">DSM 7138</strain>
    </source>
</reference>
<dbReference type="Proteomes" id="UP000241247">
    <property type="component" value="Unassembled WGS sequence"/>
</dbReference>
<sequence length="35" mass="3899">MFACAAGFRYNIGNKRMRGLPPGGRLLLISFRGTR</sequence>